<keyword evidence="5" id="KW-1185">Reference proteome</keyword>
<comment type="caution">
    <text evidence="4">The sequence shown here is derived from an EMBL/GenBank/DDBJ whole genome shotgun (WGS) entry which is preliminary data.</text>
</comment>
<organism evidence="4 5">
    <name type="scientific">Spirilliplanes yamanashiensis</name>
    <dbReference type="NCBI Taxonomy" id="42233"/>
    <lineage>
        <taxon>Bacteria</taxon>
        <taxon>Bacillati</taxon>
        <taxon>Actinomycetota</taxon>
        <taxon>Actinomycetes</taxon>
        <taxon>Micromonosporales</taxon>
        <taxon>Micromonosporaceae</taxon>
        <taxon>Spirilliplanes</taxon>
    </lineage>
</organism>
<name>A0A8J4DKS5_9ACTN</name>
<dbReference type="RefSeq" id="WP_203939593.1">
    <property type="nucleotide sequence ID" value="NZ_BAAAGJ010000005.1"/>
</dbReference>
<feature type="transmembrane region" description="Helical" evidence="2">
    <location>
        <begin position="41"/>
        <end position="63"/>
    </location>
</feature>
<evidence type="ECO:0000256" key="1">
    <source>
        <dbReference type="SAM" id="MobiDB-lite"/>
    </source>
</evidence>
<gene>
    <name evidence="4" type="ORF">Sya03_37020</name>
</gene>
<dbReference type="AlphaFoldDB" id="A0A8J4DKS5"/>
<dbReference type="InterPro" id="IPR026004">
    <property type="entry name" value="Septum_form"/>
</dbReference>
<evidence type="ECO:0000259" key="3">
    <source>
        <dbReference type="Pfam" id="PF13845"/>
    </source>
</evidence>
<dbReference type="Proteomes" id="UP000652013">
    <property type="component" value="Unassembled WGS sequence"/>
</dbReference>
<evidence type="ECO:0000313" key="4">
    <source>
        <dbReference type="EMBL" id="GIJ04350.1"/>
    </source>
</evidence>
<accession>A0A8J4DKS5</accession>
<reference evidence="4" key="1">
    <citation type="submission" date="2021-01" db="EMBL/GenBank/DDBJ databases">
        <title>Whole genome shotgun sequence of Spirilliplanes yamanashiensis NBRC 15828.</title>
        <authorList>
            <person name="Komaki H."/>
            <person name="Tamura T."/>
        </authorList>
    </citation>
    <scope>NUCLEOTIDE SEQUENCE</scope>
    <source>
        <strain evidence="4">NBRC 15828</strain>
    </source>
</reference>
<keyword evidence="2" id="KW-0812">Transmembrane</keyword>
<sequence>MSETLPPPPAAPQPAHPQPAGPQPPYPQAAPPRAGNNGLSIAAFVLSLLGGVLLGLGLGIAGLVQARKRNQKRGLAIAAIAISCAWALLIGIGAAIAIAQSPDRDADGALTSGGTAAVTELRAGDCLNGAREGMVTDVSVVPCAQPHDAEVVGVHTMTGAAFPGAAAVEQAATEECGRLLDDYAGEKADAVDLLFLQPVAESWDRDKTITCLATQPAKGTGSIRQ</sequence>
<dbReference type="EMBL" id="BOOY01000027">
    <property type="protein sequence ID" value="GIJ04350.1"/>
    <property type="molecule type" value="Genomic_DNA"/>
</dbReference>
<feature type="compositionally biased region" description="Pro residues" evidence="1">
    <location>
        <begin position="1"/>
        <end position="30"/>
    </location>
</feature>
<feature type="domain" description="Septum formation-related" evidence="3">
    <location>
        <begin position="123"/>
        <end position="217"/>
    </location>
</feature>
<protein>
    <recommendedName>
        <fullName evidence="3">Septum formation-related domain-containing protein</fullName>
    </recommendedName>
</protein>
<dbReference type="Pfam" id="PF13845">
    <property type="entry name" value="Septum_form"/>
    <property type="match status" value="1"/>
</dbReference>
<feature type="transmembrane region" description="Helical" evidence="2">
    <location>
        <begin position="75"/>
        <end position="99"/>
    </location>
</feature>
<evidence type="ECO:0000256" key="2">
    <source>
        <dbReference type="SAM" id="Phobius"/>
    </source>
</evidence>
<keyword evidence="2" id="KW-0472">Membrane</keyword>
<keyword evidence="2" id="KW-1133">Transmembrane helix</keyword>
<evidence type="ECO:0000313" key="5">
    <source>
        <dbReference type="Proteomes" id="UP000652013"/>
    </source>
</evidence>
<feature type="region of interest" description="Disordered" evidence="1">
    <location>
        <begin position="1"/>
        <end position="32"/>
    </location>
</feature>
<proteinExistence type="predicted"/>